<dbReference type="GO" id="GO:0005688">
    <property type="term" value="C:U6 snRNP"/>
    <property type="evidence" value="ECO:0007669"/>
    <property type="project" value="UniProtKB-UniRule"/>
</dbReference>
<keyword evidence="7 13" id="KW-0508">mRNA splicing</keyword>
<evidence type="ECO:0000313" key="18">
    <source>
        <dbReference type="Proteomes" id="UP000279271"/>
    </source>
</evidence>
<evidence type="ECO:0000256" key="2">
    <source>
        <dbReference type="ARBA" id="ARBA00006850"/>
    </source>
</evidence>
<reference evidence="15 17" key="1">
    <citation type="journal article" date="2014" name="BMC Genomics">
        <title>Oil accumulation mechanisms of the oleaginous microalga Chlorella protothecoides revealed through its genome, transcriptomes, and proteomes.</title>
        <authorList>
            <person name="Gao C."/>
            <person name="Wang Y."/>
            <person name="Shen Y."/>
            <person name="Yan D."/>
            <person name="He X."/>
            <person name="Dai J."/>
            <person name="Wu Q."/>
        </authorList>
    </citation>
    <scope>NUCLEOTIDE SEQUENCE [LARGE SCALE GENOMIC DNA]</scope>
    <source>
        <strain evidence="15 17">0710</strain>
    </source>
</reference>
<dbReference type="SUPFAM" id="SSF50182">
    <property type="entry name" value="Sm-like ribonucleoproteins"/>
    <property type="match status" value="1"/>
</dbReference>
<dbReference type="Proteomes" id="UP000279271">
    <property type="component" value="Unassembled WGS sequence"/>
</dbReference>
<dbReference type="InterPro" id="IPR010920">
    <property type="entry name" value="LSM_dom_sf"/>
</dbReference>
<evidence type="ECO:0000256" key="3">
    <source>
        <dbReference type="ARBA" id="ARBA00022664"/>
    </source>
</evidence>
<gene>
    <name evidence="13" type="primary">LSM8</name>
    <name evidence="16" type="ORF">APUTEX25_001118</name>
    <name evidence="15" type="ORF">F751_5776</name>
</gene>
<dbReference type="OrthoDB" id="10263346at2759"/>
<comment type="function">
    <text evidence="13">Plays role in pre-mRNA splicing as component of the U4/U6-U5 tri-snRNP complex that is involved in spliceosome assembly, and as component of the precatalytic spliceosome (spliceosome B complex). The heptameric LSM2-8 complex binds specifically to the 3'-terminal U-tract of U6 snRNA.</text>
</comment>
<dbReference type="GO" id="GO:0016740">
    <property type="term" value="F:transferase activity"/>
    <property type="evidence" value="ECO:0007669"/>
    <property type="project" value="UniProtKB-KW"/>
</dbReference>
<dbReference type="RefSeq" id="XP_011402391.1">
    <property type="nucleotide sequence ID" value="XM_011404089.1"/>
</dbReference>
<dbReference type="AlphaFoldDB" id="A0A087SUD4"/>
<accession>A0A087SUD4</accession>
<dbReference type="EMBL" id="QOKY01000202">
    <property type="protein sequence ID" value="RMZ52999.1"/>
    <property type="molecule type" value="Genomic_DNA"/>
</dbReference>
<dbReference type="PANTHER" id="PTHR15588">
    <property type="entry name" value="LSM1"/>
    <property type="match status" value="1"/>
</dbReference>
<evidence type="ECO:0000256" key="9">
    <source>
        <dbReference type="ARBA" id="ARBA00023274"/>
    </source>
</evidence>
<evidence type="ECO:0000256" key="4">
    <source>
        <dbReference type="ARBA" id="ARBA00022728"/>
    </source>
</evidence>
<organism evidence="15 17">
    <name type="scientific">Auxenochlorella protothecoides</name>
    <name type="common">Green microalga</name>
    <name type="synonym">Chlorella protothecoides</name>
    <dbReference type="NCBI Taxonomy" id="3075"/>
    <lineage>
        <taxon>Eukaryota</taxon>
        <taxon>Viridiplantae</taxon>
        <taxon>Chlorophyta</taxon>
        <taxon>core chlorophytes</taxon>
        <taxon>Trebouxiophyceae</taxon>
        <taxon>Chlorellales</taxon>
        <taxon>Chlorellaceae</taxon>
        <taxon>Auxenochlorella</taxon>
    </lineage>
</organism>
<reference evidence="18" key="2">
    <citation type="journal article" date="2018" name="Algal Res.">
        <title>Characterization of plant carbon substrate utilization by Auxenochlorella protothecoides.</title>
        <authorList>
            <person name="Vogler B.W."/>
            <person name="Starkenburg S.R."/>
            <person name="Sudasinghe N."/>
            <person name="Schambach J.Y."/>
            <person name="Rollin J.A."/>
            <person name="Pattathil S."/>
            <person name="Barry A.N."/>
        </authorList>
    </citation>
    <scope>NUCLEOTIDE SEQUENCE [LARGE SCALE GENOMIC DNA]</scope>
    <source>
        <strain evidence="18">UTEX 25</strain>
    </source>
</reference>
<keyword evidence="4 13" id="KW-0747">Spliceosome</keyword>
<comment type="similarity">
    <text evidence="2 13">Belongs to the snRNP Sm proteins family.</text>
</comment>
<dbReference type="eggNOG" id="KOG1784">
    <property type="taxonomic scope" value="Eukaryota"/>
</dbReference>
<dbReference type="InterPro" id="IPR047575">
    <property type="entry name" value="Sm"/>
</dbReference>
<protein>
    <recommendedName>
        <fullName evidence="12 13">U6 snRNA-associated Sm-like protein LSm8</fullName>
    </recommendedName>
</protein>
<evidence type="ECO:0000256" key="6">
    <source>
        <dbReference type="ARBA" id="ARBA00022990"/>
    </source>
</evidence>
<feature type="domain" description="Sm" evidence="14">
    <location>
        <begin position="2"/>
        <end position="78"/>
    </location>
</feature>
<dbReference type="PROSITE" id="PS52002">
    <property type="entry name" value="SM"/>
    <property type="match status" value="1"/>
</dbReference>
<proteinExistence type="inferred from homology"/>
<dbReference type="GO" id="GO:0046540">
    <property type="term" value="C:U4/U6 x U5 tri-snRNP complex"/>
    <property type="evidence" value="ECO:0007669"/>
    <property type="project" value="UniProtKB-UniRule"/>
</dbReference>
<dbReference type="InterPro" id="IPR001163">
    <property type="entry name" value="Sm_dom_euk/arc"/>
</dbReference>
<evidence type="ECO:0000256" key="12">
    <source>
        <dbReference type="ARBA" id="ARBA00067760"/>
    </source>
</evidence>
<dbReference type="GO" id="GO:0071011">
    <property type="term" value="C:precatalytic spliceosome"/>
    <property type="evidence" value="ECO:0007669"/>
    <property type="project" value="TreeGrafter"/>
</dbReference>
<evidence type="ECO:0000259" key="14">
    <source>
        <dbReference type="PROSITE" id="PS52002"/>
    </source>
</evidence>
<keyword evidence="6" id="KW-0007">Acetylation</keyword>
<dbReference type="GeneID" id="23617167"/>
<evidence type="ECO:0000313" key="15">
    <source>
        <dbReference type="EMBL" id="KFM29338.1"/>
    </source>
</evidence>
<evidence type="ECO:0000256" key="11">
    <source>
        <dbReference type="ARBA" id="ARBA00063389"/>
    </source>
</evidence>
<keyword evidence="3 13" id="KW-0507">mRNA processing</keyword>
<dbReference type="Proteomes" id="UP000028924">
    <property type="component" value="Unassembled WGS sequence"/>
</dbReference>
<dbReference type="InterPro" id="IPR034103">
    <property type="entry name" value="Lsm8"/>
</dbReference>
<dbReference type="InterPro" id="IPR044642">
    <property type="entry name" value="PTHR15588"/>
</dbReference>
<keyword evidence="15" id="KW-0808">Transferase</keyword>
<reference evidence="16" key="4">
    <citation type="submission" date="2018-11" db="EMBL/GenBank/DDBJ databases">
        <title>Characterization of plant carbon substrate utilization by Auxenochlorella protothecoides.</title>
        <authorList>
            <person name="Vogler B.W."/>
            <person name="Starkenburg S.R."/>
            <person name="Sudasinghe N."/>
            <person name="Schambach J.Y."/>
            <person name="Rollin J.A."/>
            <person name="Pattathil S."/>
            <person name="Barry A.N."/>
        </authorList>
    </citation>
    <scope>NUCLEOTIDE SEQUENCE [LARGE SCALE GENOMIC DNA]</scope>
    <source>
        <strain evidence="16">UTEX 25</strain>
    </source>
</reference>
<dbReference type="EMBL" id="KL662190">
    <property type="protein sequence ID" value="KFM29338.1"/>
    <property type="molecule type" value="Genomic_DNA"/>
</dbReference>
<dbReference type="SMART" id="SM00651">
    <property type="entry name" value="Sm"/>
    <property type="match status" value="1"/>
</dbReference>
<comment type="subunit">
    <text evidence="13">LSm subunits form a heteromer with a doughnut shape.</text>
</comment>
<name>A0A087SUD4_AUXPR</name>
<dbReference type="Pfam" id="PF01423">
    <property type="entry name" value="LSM"/>
    <property type="match status" value="1"/>
</dbReference>
<keyword evidence="17" id="KW-1185">Reference proteome</keyword>
<evidence type="ECO:0000313" key="16">
    <source>
        <dbReference type="EMBL" id="RMZ52999.1"/>
    </source>
</evidence>
<evidence type="ECO:0000256" key="13">
    <source>
        <dbReference type="RuleBase" id="RU365048"/>
    </source>
</evidence>
<dbReference type="GO" id="GO:0003729">
    <property type="term" value="F:mRNA binding"/>
    <property type="evidence" value="ECO:0007669"/>
    <property type="project" value="TreeGrafter"/>
</dbReference>
<comment type="function">
    <text evidence="10">Plays a role in pre-mRNA splicing as component of the U4/U6-U5 tri-snRNP complex that is involved in spliceosome assembly, and as component of the precatalytic spliceosome (spliceosome B complex). The heptameric LSM2-8 complex binds specifically to the 3'-terminal U-tract of U6 snRNA.</text>
</comment>
<dbReference type="STRING" id="3075.A0A087SUD4"/>
<evidence type="ECO:0000313" key="17">
    <source>
        <dbReference type="Proteomes" id="UP000028924"/>
    </source>
</evidence>
<keyword evidence="8 13" id="KW-0539">Nucleus</keyword>
<evidence type="ECO:0000256" key="1">
    <source>
        <dbReference type="ARBA" id="ARBA00004123"/>
    </source>
</evidence>
<evidence type="ECO:0000256" key="5">
    <source>
        <dbReference type="ARBA" id="ARBA00022884"/>
    </source>
</evidence>
<dbReference type="PANTHER" id="PTHR15588:SF9">
    <property type="entry name" value="U6 SNRNA-ASSOCIATED SM-LIKE PROTEIN LSM8"/>
    <property type="match status" value="1"/>
</dbReference>
<sequence>MSNEAGIRPYVDTTISVITNDGRSIVGVLRGFDQTCNLILDECHERVYSSKAGVEQLVLGLYVIRGDNIAVIGEVDEELDAQLDFDSLRAEPLQPVTH</sequence>
<dbReference type="GO" id="GO:0000398">
    <property type="term" value="P:mRNA splicing, via spliceosome"/>
    <property type="evidence" value="ECO:0007669"/>
    <property type="project" value="UniProtKB-UniRule"/>
</dbReference>
<evidence type="ECO:0000256" key="8">
    <source>
        <dbReference type="ARBA" id="ARBA00023242"/>
    </source>
</evidence>
<comment type="subunit">
    <text evidence="11">Component of the precatalytic spliceosome (spliceosome B complex). Component of the U4/U6-U5 tri-snRNP complex, a building block of the precatalytic spliceosome (spliceosome B complex). The U4/U6-U5 tri-snRNP complex is composed of the U4, U6 and U5 snRNAs and at least PRPF3, PRPF4, PRPF6, PRPF8, PRPF31, SNRNP200, TXNL4A, SNRNP40, SNRPB, SNRPD1, SNRPD2, SNRPD3, SNRPE, SNRPF, SNRPG, DDX23, CD2BP2, PPIH, SNU13, EFTUD2, SART1 and USP39, plus LSM2, LSM3, LSM4, LSM5, LSM6, LSM7 and LSM8. LSM2, LSM3, LSM4, LSM5, LSM6, LSM7 and LSM8 form a heptameric, ring-shaped subcomplex (the LSM2-8 complex) that is part of the U4/U6-U5 tri-snRNP complex and the precatalytic spliceosome.</text>
</comment>
<evidence type="ECO:0000256" key="10">
    <source>
        <dbReference type="ARBA" id="ARBA00056431"/>
    </source>
</evidence>
<keyword evidence="9 13" id="KW-0687">Ribonucleoprotein</keyword>
<dbReference type="CDD" id="cd01727">
    <property type="entry name" value="LSm8"/>
    <property type="match status" value="1"/>
</dbReference>
<evidence type="ECO:0000256" key="7">
    <source>
        <dbReference type="ARBA" id="ARBA00023187"/>
    </source>
</evidence>
<comment type="subcellular location">
    <subcellularLocation>
        <location evidence="1 13">Nucleus</location>
    </subcellularLocation>
</comment>
<dbReference type="FunFam" id="2.30.30.100:FF:000022">
    <property type="entry name" value="U6 snRNA-associated Sm-like protein LSm8"/>
    <property type="match status" value="1"/>
</dbReference>
<dbReference type="KEGG" id="apro:F751_5776"/>
<reference evidence="16" key="3">
    <citation type="submission" date="2018-10" db="EMBL/GenBank/DDBJ databases">
        <authorList>
            <person name="Hovde B."/>
            <person name="Zhang X."/>
        </authorList>
    </citation>
    <scope>NUCLEOTIDE SEQUENCE [LARGE SCALE GENOMIC DNA]</scope>
    <source>
        <strain evidence="16">UTEX 25</strain>
    </source>
</reference>
<keyword evidence="5 13" id="KW-0694">RNA-binding</keyword>
<dbReference type="Gene3D" id="2.30.30.100">
    <property type="match status" value="1"/>
</dbReference>